<dbReference type="GO" id="GO:0000155">
    <property type="term" value="F:phosphorelay sensor kinase activity"/>
    <property type="evidence" value="ECO:0007669"/>
    <property type="project" value="TreeGrafter"/>
</dbReference>
<dbReference type="RefSeq" id="WP_048861045.1">
    <property type="nucleotide sequence ID" value="NZ_BANB01000229.1"/>
</dbReference>
<comment type="caution">
    <text evidence="2">The sequence shown here is derived from an EMBL/GenBank/DDBJ whole genome shotgun (WGS) entry which is preliminary data.</text>
</comment>
<evidence type="ECO:0000259" key="1">
    <source>
        <dbReference type="PROSITE" id="PS50109"/>
    </source>
</evidence>
<dbReference type="InterPro" id="IPR036890">
    <property type="entry name" value="HATPase_C_sf"/>
</dbReference>
<keyword evidence="2" id="KW-0808">Transferase</keyword>
<evidence type="ECO:0000313" key="3">
    <source>
        <dbReference type="Proteomes" id="UP000032680"/>
    </source>
</evidence>
<keyword evidence="3" id="KW-1185">Reference proteome</keyword>
<dbReference type="PANTHER" id="PTHR45569">
    <property type="entry name" value="SENSOR PROTEIN KDPD"/>
    <property type="match status" value="1"/>
</dbReference>
<reference evidence="2 3" key="1">
    <citation type="submission" date="2012-11" db="EMBL/GenBank/DDBJ databases">
        <title>Whole genome sequence of Acidisphaera rubrifaciens HS-AP3.</title>
        <authorList>
            <person name="Azuma Y."/>
            <person name="Higashiura N."/>
            <person name="Hirakawa H."/>
            <person name="Matsushita K."/>
        </authorList>
    </citation>
    <scope>NUCLEOTIDE SEQUENCE [LARGE SCALE GENOMIC DNA]</scope>
    <source>
        <strain evidence="2 3">HS-AP3</strain>
    </source>
</reference>
<dbReference type="PROSITE" id="PS50109">
    <property type="entry name" value="HIS_KIN"/>
    <property type="match status" value="1"/>
</dbReference>
<name>A0A0D6P6V5_9PROT</name>
<proteinExistence type="predicted"/>
<organism evidence="2 3">
    <name type="scientific">Acidisphaera rubrifaciens HS-AP3</name>
    <dbReference type="NCBI Taxonomy" id="1231350"/>
    <lineage>
        <taxon>Bacteria</taxon>
        <taxon>Pseudomonadati</taxon>
        <taxon>Pseudomonadota</taxon>
        <taxon>Alphaproteobacteria</taxon>
        <taxon>Acetobacterales</taxon>
        <taxon>Acetobacteraceae</taxon>
        <taxon>Acidisphaera</taxon>
    </lineage>
</organism>
<dbReference type="Proteomes" id="UP000032680">
    <property type="component" value="Unassembled WGS sequence"/>
</dbReference>
<gene>
    <name evidence="2" type="ORF">Asru_0229_03</name>
</gene>
<protein>
    <submittedName>
        <fullName evidence="2">PAS/PAC sensor hybrid histidine kinase</fullName>
    </submittedName>
</protein>
<dbReference type="SUPFAM" id="SSF55874">
    <property type="entry name" value="ATPase domain of HSP90 chaperone/DNA topoisomerase II/histidine kinase"/>
    <property type="match status" value="1"/>
</dbReference>
<dbReference type="OrthoDB" id="8477705at2"/>
<sequence length="443" mass="48578">MGQLERELNYYRRECNLLGSRLVRIQEEQGNAYREARRSRTVVKLLREAYRLGDVRASGADIGGPMLEIVVDNTLCDRAALLREEPIGSGRFVVSHAIGLNLAALESVFYINAPPPFCYSSVREKLTAETEAIGAIVQLPYILWAYDASSGQALVIGNRSESNVNRPFEAGDQELVESALSVYLDVIYRKQVEAELRRAKQAAESASQTRSELIDMLAQDLRPALQALSGVASRLCPPDGRVPDRRALERDADEIARSAAYMFSLLDDAGRSGERALTEGELDIEWVPVEELVRSVLRMVYVPSVRRSIELDAAMPRRRTALCVDRVRMTQVMRFLIAGAMRMTIDGGTVRLLTTRRSDGTLEVLIRSGVTPVLGATAASDDVAAMFDPARRLGGGLAITRQLAEAQGATLLVENGPDGSVQTRILFPAAMARDDDVTAEAVP</sequence>
<dbReference type="InterPro" id="IPR005467">
    <property type="entry name" value="His_kinase_dom"/>
</dbReference>
<dbReference type="Gene3D" id="3.30.565.10">
    <property type="entry name" value="Histidine kinase-like ATPase, C-terminal domain"/>
    <property type="match status" value="1"/>
</dbReference>
<accession>A0A0D6P6V5</accession>
<dbReference type="PANTHER" id="PTHR45569:SF1">
    <property type="entry name" value="SENSOR PROTEIN KDPD"/>
    <property type="match status" value="1"/>
</dbReference>
<keyword evidence="2" id="KW-0418">Kinase</keyword>
<dbReference type="InterPro" id="IPR052023">
    <property type="entry name" value="Histidine_kinase_KdpD"/>
</dbReference>
<feature type="domain" description="Histidine kinase" evidence="1">
    <location>
        <begin position="216"/>
        <end position="431"/>
    </location>
</feature>
<evidence type="ECO:0000313" key="2">
    <source>
        <dbReference type="EMBL" id="GAN77071.1"/>
    </source>
</evidence>
<dbReference type="AlphaFoldDB" id="A0A0D6P6V5"/>
<dbReference type="GO" id="GO:0005886">
    <property type="term" value="C:plasma membrane"/>
    <property type="evidence" value="ECO:0007669"/>
    <property type="project" value="TreeGrafter"/>
</dbReference>
<dbReference type="EMBL" id="BANB01000229">
    <property type="protein sequence ID" value="GAN77071.1"/>
    <property type="molecule type" value="Genomic_DNA"/>
</dbReference>
<dbReference type="Gene3D" id="1.10.287.130">
    <property type="match status" value="1"/>
</dbReference>